<dbReference type="Pfam" id="PF02926">
    <property type="entry name" value="THUMP"/>
    <property type="match status" value="1"/>
</dbReference>
<dbReference type="GO" id="GO:0003723">
    <property type="term" value="F:RNA binding"/>
    <property type="evidence" value="ECO:0007669"/>
    <property type="project" value="UniProtKB-UniRule"/>
</dbReference>
<proteinExistence type="predicted"/>
<keyword evidence="2 5" id="KW-0808">Transferase</keyword>
<dbReference type="PROSITE" id="PS51165">
    <property type="entry name" value="THUMP"/>
    <property type="match status" value="1"/>
</dbReference>
<keyword evidence="1 5" id="KW-0489">Methyltransferase</keyword>
<dbReference type="Gene3D" id="3.30.2130.30">
    <property type="match status" value="1"/>
</dbReference>
<reference evidence="5 6" key="1">
    <citation type="submission" date="2019-02" db="EMBL/GenBank/DDBJ databases">
        <title>Deep-cultivation of Planctomycetes and their phenomic and genomic characterization uncovers novel biology.</title>
        <authorList>
            <person name="Wiegand S."/>
            <person name="Jogler M."/>
            <person name="Boedeker C."/>
            <person name="Pinto D."/>
            <person name="Vollmers J."/>
            <person name="Rivas-Marin E."/>
            <person name="Kohn T."/>
            <person name="Peeters S.H."/>
            <person name="Heuer A."/>
            <person name="Rast P."/>
            <person name="Oberbeckmann S."/>
            <person name="Bunk B."/>
            <person name="Jeske O."/>
            <person name="Meyerdierks A."/>
            <person name="Storesund J.E."/>
            <person name="Kallscheuer N."/>
            <person name="Luecker S."/>
            <person name="Lage O.M."/>
            <person name="Pohl T."/>
            <person name="Merkel B.J."/>
            <person name="Hornburger P."/>
            <person name="Mueller R.-W."/>
            <person name="Bruemmer F."/>
            <person name="Labrenz M."/>
            <person name="Spormann A.M."/>
            <person name="Op den Camp H."/>
            <person name="Overmann J."/>
            <person name="Amann R."/>
            <person name="Jetten M.S.M."/>
            <person name="Mascher T."/>
            <person name="Medema M.H."/>
            <person name="Devos D.P."/>
            <person name="Kaster A.-K."/>
            <person name="Ovreas L."/>
            <person name="Rohde M."/>
            <person name="Galperin M.Y."/>
            <person name="Jogler C."/>
        </authorList>
    </citation>
    <scope>NUCLEOTIDE SEQUENCE [LARGE SCALE GENOMIC DNA]</scope>
    <source>
        <strain evidence="5 6">ETA_A1</strain>
    </source>
</reference>
<dbReference type="EC" id="2.1.1.173" evidence="5"/>
<dbReference type="GO" id="GO:0070043">
    <property type="term" value="F:rRNA (guanine-N7-)-methyltransferase activity"/>
    <property type="evidence" value="ECO:0007669"/>
    <property type="project" value="TreeGrafter"/>
</dbReference>
<dbReference type="Pfam" id="PF01170">
    <property type="entry name" value="UPF0020"/>
    <property type="match status" value="1"/>
</dbReference>
<dbReference type="GO" id="GO:0052915">
    <property type="term" value="F:23S rRNA (guanine(2445)-N(2))-methyltransferase activity"/>
    <property type="evidence" value="ECO:0007669"/>
    <property type="project" value="UniProtKB-EC"/>
</dbReference>
<accession>A0A517XSL1</accession>
<evidence type="ECO:0000256" key="1">
    <source>
        <dbReference type="ARBA" id="ARBA00022603"/>
    </source>
</evidence>
<name>A0A517XSL1_9BACT</name>
<dbReference type="Gene3D" id="3.40.50.150">
    <property type="entry name" value="Vaccinia Virus protein VP39"/>
    <property type="match status" value="1"/>
</dbReference>
<feature type="domain" description="THUMP" evidence="4">
    <location>
        <begin position="43"/>
        <end position="154"/>
    </location>
</feature>
<sequence length="374" mass="41254">MVAYFVTCARGLEPLLAGELVALGGADVELGRGGVWTRGDTALLYRASLWLRTAVRILRPVFGGPVRSTDELYDAVRSIDWFEFMSPDHTLAVDCNVRDSAITHSQYASRRVKDAICDQFRDRVGRRPSVDTERPMVGLNLHVYRNHATLSLDASWDSLHKRGYRPVQTRAPLNEALAAGLLLHAGWDPATPLVDPLCGSGTFCIEGSWLALDRPPGLLRKWFGFQGWPDFDRGLWAAVREDARLGVRPHLSAPIVGSDGRADAIEFARGNAHAAGVGNLLRFDRLDVRDARPPDGPPGVLACNPPYGERIGEEAELVGLYRTLGDVFGTHWRGWRVFVFSGNDNLAGEVGLPVRGSTPFFNGKIPCRLWEFET</sequence>
<dbReference type="KEGG" id="uli:ETAA1_24430"/>
<dbReference type="PANTHER" id="PTHR47313:SF1">
    <property type="entry name" value="RIBOSOMAL RNA LARGE SUBUNIT METHYLTRANSFERASE K_L"/>
    <property type="match status" value="1"/>
</dbReference>
<dbReference type="InterPro" id="IPR004114">
    <property type="entry name" value="THUMP_dom"/>
</dbReference>
<dbReference type="OrthoDB" id="9809404at2"/>
<dbReference type="InterPro" id="IPR000241">
    <property type="entry name" value="RlmKL-like_Mtase"/>
</dbReference>
<evidence type="ECO:0000256" key="2">
    <source>
        <dbReference type="ARBA" id="ARBA00022679"/>
    </source>
</evidence>
<dbReference type="CDD" id="cd11715">
    <property type="entry name" value="THUMP_AdoMetMT"/>
    <property type="match status" value="1"/>
</dbReference>
<dbReference type="SUPFAM" id="SSF53335">
    <property type="entry name" value="S-adenosyl-L-methionine-dependent methyltransferases"/>
    <property type="match status" value="1"/>
</dbReference>
<dbReference type="InterPro" id="IPR054170">
    <property type="entry name" value="RlmL_1st"/>
</dbReference>
<organism evidence="5 6">
    <name type="scientific">Urbifossiella limnaea</name>
    <dbReference type="NCBI Taxonomy" id="2528023"/>
    <lineage>
        <taxon>Bacteria</taxon>
        <taxon>Pseudomonadati</taxon>
        <taxon>Planctomycetota</taxon>
        <taxon>Planctomycetia</taxon>
        <taxon>Gemmatales</taxon>
        <taxon>Gemmataceae</taxon>
        <taxon>Urbifossiella</taxon>
    </lineage>
</organism>
<evidence type="ECO:0000313" key="5">
    <source>
        <dbReference type="EMBL" id="QDU20491.1"/>
    </source>
</evidence>
<protein>
    <submittedName>
        <fullName evidence="5">Ribosomal RNA large subunit methyltransferase L</fullName>
        <ecNumber evidence="5">2.1.1.173</ecNumber>
    </submittedName>
</protein>
<dbReference type="Proteomes" id="UP000319576">
    <property type="component" value="Chromosome"/>
</dbReference>
<evidence type="ECO:0000313" key="6">
    <source>
        <dbReference type="Proteomes" id="UP000319576"/>
    </source>
</evidence>
<keyword evidence="3" id="KW-0694">RNA-binding</keyword>
<evidence type="ECO:0000259" key="4">
    <source>
        <dbReference type="PROSITE" id="PS51165"/>
    </source>
</evidence>
<dbReference type="Pfam" id="PF22020">
    <property type="entry name" value="RlmL_1st"/>
    <property type="match status" value="1"/>
</dbReference>
<dbReference type="PROSITE" id="PS01261">
    <property type="entry name" value="UPF0020"/>
    <property type="match status" value="1"/>
</dbReference>
<dbReference type="AlphaFoldDB" id="A0A517XSL1"/>
<evidence type="ECO:0000256" key="3">
    <source>
        <dbReference type="PROSITE-ProRule" id="PRU00529"/>
    </source>
</evidence>
<dbReference type="SMART" id="SM00981">
    <property type="entry name" value="THUMP"/>
    <property type="match status" value="1"/>
</dbReference>
<dbReference type="RefSeq" id="WP_145238126.1">
    <property type="nucleotide sequence ID" value="NZ_CP036273.1"/>
</dbReference>
<dbReference type="PANTHER" id="PTHR47313">
    <property type="entry name" value="RIBOSOMAL RNA LARGE SUBUNIT METHYLTRANSFERASE K/L"/>
    <property type="match status" value="1"/>
</dbReference>
<dbReference type="EMBL" id="CP036273">
    <property type="protein sequence ID" value="QDU20491.1"/>
    <property type="molecule type" value="Genomic_DNA"/>
</dbReference>
<dbReference type="InterPro" id="IPR029063">
    <property type="entry name" value="SAM-dependent_MTases_sf"/>
</dbReference>
<gene>
    <name evidence="5" type="primary">rlmL</name>
    <name evidence="5" type="ORF">ETAA1_24430</name>
</gene>
<keyword evidence="6" id="KW-1185">Reference proteome</keyword>
<dbReference type="InterPro" id="IPR053943">
    <property type="entry name" value="RlmKL-like_Mtase_CS"/>
</dbReference>